<feature type="compositionally biased region" description="Polar residues" evidence="1">
    <location>
        <begin position="791"/>
        <end position="812"/>
    </location>
</feature>
<feature type="region of interest" description="Disordered" evidence="1">
    <location>
        <begin position="218"/>
        <end position="238"/>
    </location>
</feature>
<dbReference type="Proteomes" id="UP000663882">
    <property type="component" value="Unassembled WGS sequence"/>
</dbReference>
<feature type="compositionally biased region" description="Low complexity" evidence="1">
    <location>
        <begin position="263"/>
        <end position="285"/>
    </location>
</feature>
<organism evidence="3 4">
    <name type="scientific">Rotaria sordida</name>
    <dbReference type="NCBI Taxonomy" id="392033"/>
    <lineage>
        <taxon>Eukaryota</taxon>
        <taxon>Metazoa</taxon>
        <taxon>Spiralia</taxon>
        <taxon>Gnathifera</taxon>
        <taxon>Rotifera</taxon>
        <taxon>Eurotatoria</taxon>
        <taxon>Bdelloidea</taxon>
        <taxon>Philodinida</taxon>
        <taxon>Philodinidae</taxon>
        <taxon>Rotaria</taxon>
    </lineage>
</organism>
<feature type="region of interest" description="Disordered" evidence="1">
    <location>
        <begin position="590"/>
        <end position="838"/>
    </location>
</feature>
<feature type="compositionally biased region" description="Acidic residues" evidence="1">
    <location>
        <begin position="618"/>
        <end position="639"/>
    </location>
</feature>
<dbReference type="OrthoDB" id="10044742at2759"/>
<sequence length="838" mass="91774">MTSNTVGQTGNFGNIIYNSDNDTPTTGRKRIGISATEIELLDDIPPPSQTGITSSKNNISDKKRIFESQPVSSSINKENQINNFSTSSFNKNQPNSNIVHQGNNDQQLNFAVDKLLEKYAPDAIPKNAVNTSTTRRQQPEQANVIKAHNEPSFSTFQTTAPPSSINSNNYSTIIRPNKGQILQTSAIANNNNNNSQPSTRSHPQTLYDTIQYANVPRQPEQKPQTSASVKTNNGNLNQVVPGKLYTVHDDPLHLFYDRQYSNSSKTKSSSQQQQQPSFQTTFQPSNNFQTTQDPFLSVFTNEPRRNPQQPTSATTTTHNNSNGMPSLDLESLIKRVQQDYYQQIQPFVSSVRFVQKDSEYGQGLADIGFITPISVRRGGFTKQADDILRRSFGQQPQQRPVNLPDPNDYSDDEDYDGINELHSSHRYRPLEKFDSKQSFTSVTSASTYSSDFDDQYSSKYDRKNVTLHDQATSPPPQLNQTKTQSQIQNVPMKPITKNGSNEKDEIGSRPAIPTLARRIPSDQRSITSSEATTFIDEDDSIASYNEHETPKNSPSKPSRAINSIVTNAPLAESLNIGTGRQEIQRSEDIHPIPPTIRGAQANLTSPKDSRTQVKTIESDESDIEQSDSDETDESEDEDQPSAPMTKLPTPSTIRSNVQPTSTSTPTGRSQTAPQTNIRGPGTQTNVRGPGTQTNVRGPGTQTNVRGPGTQTNVRGPGTQANVRDPGTQANVRGPGTTQVNTRGPGTTPVNTRGAGAQNLVSMARSDVDNNPRPPPGPTTNPTNIRGESTVAGGSTANTGSTRLFHSDANSKAANKRSVKDSPSTFGNKIKSIFRRKQS</sequence>
<feature type="region of interest" description="Disordered" evidence="1">
    <location>
        <begin position="390"/>
        <end position="419"/>
    </location>
</feature>
<gene>
    <name evidence="3" type="ORF">OTI717_LOCUS29209</name>
    <name evidence="2" type="ORF">RFH988_LOCUS12240</name>
</gene>
<feature type="region of interest" description="Disordered" evidence="1">
    <location>
        <begin position="467"/>
        <end position="560"/>
    </location>
</feature>
<dbReference type="Proteomes" id="UP000663823">
    <property type="component" value="Unassembled WGS sequence"/>
</dbReference>
<evidence type="ECO:0000256" key="1">
    <source>
        <dbReference type="SAM" id="MobiDB-lite"/>
    </source>
</evidence>
<dbReference type="EMBL" id="CAJOAX010007253">
    <property type="protein sequence ID" value="CAF4004685.1"/>
    <property type="molecule type" value="Genomic_DNA"/>
</dbReference>
<feature type="compositionally biased region" description="Polar residues" evidence="1">
    <location>
        <begin position="467"/>
        <end position="489"/>
    </location>
</feature>
<comment type="caution">
    <text evidence="3">The sequence shown here is derived from an EMBL/GenBank/DDBJ whole genome shotgun (WGS) entry which is preliminary data.</text>
</comment>
<name>A0A819NWG1_9BILA</name>
<dbReference type="EMBL" id="CAJNOO010000506">
    <property type="protein sequence ID" value="CAF0962947.1"/>
    <property type="molecule type" value="Genomic_DNA"/>
</dbReference>
<feature type="region of interest" description="Disordered" evidence="1">
    <location>
        <begin position="1"/>
        <end position="26"/>
    </location>
</feature>
<evidence type="ECO:0000313" key="2">
    <source>
        <dbReference type="EMBL" id="CAF0962947.1"/>
    </source>
</evidence>
<reference evidence="3" key="1">
    <citation type="submission" date="2021-02" db="EMBL/GenBank/DDBJ databases">
        <authorList>
            <person name="Nowell W R."/>
        </authorList>
    </citation>
    <scope>NUCLEOTIDE SEQUENCE</scope>
</reference>
<feature type="compositionally biased region" description="Polar residues" evidence="1">
    <location>
        <begin position="648"/>
        <end position="750"/>
    </location>
</feature>
<feature type="region of interest" description="Disordered" evidence="1">
    <location>
        <begin position="261"/>
        <end position="326"/>
    </location>
</feature>
<feature type="compositionally biased region" description="Acidic residues" evidence="1">
    <location>
        <begin position="408"/>
        <end position="417"/>
    </location>
</feature>
<evidence type="ECO:0000313" key="4">
    <source>
        <dbReference type="Proteomes" id="UP000663823"/>
    </source>
</evidence>
<accession>A0A819NWG1</accession>
<feature type="compositionally biased region" description="Polar residues" evidence="1">
    <location>
        <begin position="522"/>
        <end position="532"/>
    </location>
</feature>
<evidence type="ECO:0000313" key="3">
    <source>
        <dbReference type="EMBL" id="CAF4004685.1"/>
    </source>
</evidence>
<dbReference type="AlphaFoldDB" id="A0A819NWG1"/>
<proteinExistence type="predicted"/>
<feature type="compositionally biased region" description="Polar residues" evidence="1">
    <location>
        <begin position="551"/>
        <end position="560"/>
    </location>
</feature>
<protein>
    <submittedName>
        <fullName evidence="3">Uncharacterized protein</fullName>
    </submittedName>
</protein>
<feature type="compositionally biased region" description="Polar residues" evidence="1">
    <location>
        <begin position="286"/>
        <end position="300"/>
    </location>
</feature>
<feature type="compositionally biased region" description="Low complexity" evidence="1">
    <location>
        <begin position="306"/>
        <end position="322"/>
    </location>
</feature>
<feature type="compositionally biased region" description="Polar residues" evidence="1">
    <location>
        <begin position="221"/>
        <end position="238"/>
    </location>
</feature>